<dbReference type="InterPro" id="IPR036739">
    <property type="entry name" value="SLC41_membr_dom_sf"/>
</dbReference>
<proteinExistence type="predicted"/>
<evidence type="ECO:0000313" key="3">
    <source>
        <dbReference type="Proteomes" id="UP000035034"/>
    </source>
</evidence>
<keyword evidence="1" id="KW-0812">Transmembrane</keyword>
<feature type="transmembrane region" description="Helical" evidence="1">
    <location>
        <begin position="80"/>
        <end position="102"/>
    </location>
</feature>
<feature type="transmembrane region" description="Helical" evidence="1">
    <location>
        <begin position="154"/>
        <end position="176"/>
    </location>
</feature>
<feature type="transmembrane region" description="Helical" evidence="1">
    <location>
        <begin position="55"/>
        <end position="74"/>
    </location>
</feature>
<protein>
    <submittedName>
        <fullName evidence="2">Uncharacterized protein</fullName>
    </submittedName>
</protein>
<keyword evidence="1" id="KW-0472">Membrane</keyword>
<dbReference type="Proteomes" id="UP000035034">
    <property type="component" value="Unassembled WGS sequence"/>
</dbReference>
<keyword evidence="3" id="KW-1185">Reference proteome</keyword>
<dbReference type="OrthoDB" id="8896802at2"/>
<dbReference type="SUPFAM" id="SSF161093">
    <property type="entry name" value="MgtE membrane domain-like"/>
    <property type="match status" value="1"/>
</dbReference>
<organism evidence="2 3">
    <name type="scientific">Gordonia effusa NBRC 100432</name>
    <dbReference type="NCBI Taxonomy" id="1077974"/>
    <lineage>
        <taxon>Bacteria</taxon>
        <taxon>Bacillati</taxon>
        <taxon>Actinomycetota</taxon>
        <taxon>Actinomycetes</taxon>
        <taxon>Mycobacteriales</taxon>
        <taxon>Gordoniaceae</taxon>
        <taxon>Gordonia</taxon>
    </lineage>
</organism>
<sequence length="199" mass="22644">MTTDPHSPLPEAATPRLWRRYEAWRTRMHDTFVRKNGHRLPTWHNRRGARRAARLLILNLLLILISSVVAYFSWWFSIPFVIGIVGCIAWQYVLRIVSGSIADTPAPALDEFQLAKRNAARSISFGILVGLMFVPYFILILLSSWHDDGVPSQYVYGAAITQVALLLTGTMIPTLLTAWWTSDPDPEDFDSTDFESEPR</sequence>
<dbReference type="EMBL" id="BAEH01000040">
    <property type="protein sequence ID" value="GAB17839.1"/>
    <property type="molecule type" value="Genomic_DNA"/>
</dbReference>
<evidence type="ECO:0000256" key="1">
    <source>
        <dbReference type="SAM" id="Phobius"/>
    </source>
</evidence>
<dbReference type="RefSeq" id="WP_007317176.1">
    <property type="nucleotide sequence ID" value="NZ_BAEH01000040.1"/>
</dbReference>
<comment type="caution">
    <text evidence="2">The sequence shown here is derived from an EMBL/GenBank/DDBJ whole genome shotgun (WGS) entry which is preliminary data.</text>
</comment>
<feature type="transmembrane region" description="Helical" evidence="1">
    <location>
        <begin position="123"/>
        <end position="142"/>
    </location>
</feature>
<name>H0QYD8_9ACTN</name>
<evidence type="ECO:0000313" key="2">
    <source>
        <dbReference type="EMBL" id="GAB17839.1"/>
    </source>
</evidence>
<dbReference type="AlphaFoldDB" id="H0QYD8"/>
<dbReference type="STRING" id="1077974.GOEFS_040_00090"/>
<gene>
    <name evidence="2" type="ORF">GOEFS_040_00090</name>
</gene>
<dbReference type="eggNOG" id="ENOG5033W54">
    <property type="taxonomic scope" value="Bacteria"/>
</dbReference>
<accession>H0QYD8</accession>
<dbReference type="GO" id="GO:0008324">
    <property type="term" value="F:monoatomic cation transmembrane transporter activity"/>
    <property type="evidence" value="ECO:0007669"/>
    <property type="project" value="InterPro"/>
</dbReference>
<keyword evidence="1" id="KW-1133">Transmembrane helix</keyword>
<reference evidence="2 3" key="1">
    <citation type="submission" date="2011-12" db="EMBL/GenBank/DDBJ databases">
        <title>Whole genome shotgun sequence of Gordonia effusa NBRC 100432.</title>
        <authorList>
            <person name="Yoshida I."/>
            <person name="Takarada H."/>
            <person name="Hosoyama A."/>
            <person name="Tsuchikane K."/>
            <person name="Katsumata H."/>
            <person name="Yamazaki S."/>
            <person name="Fujita N."/>
        </authorList>
    </citation>
    <scope>NUCLEOTIDE SEQUENCE [LARGE SCALE GENOMIC DNA]</scope>
    <source>
        <strain evidence="2 3">NBRC 100432</strain>
    </source>
</reference>